<name>A0A0C2CS58_9BILA</name>
<organism evidence="2 3">
    <name type="scientific">Ancylostoma duodenale</name>
    <dbReference type="NCBI Taxonomy" id="51022"/>
    <lineage>
        <taxon>Eukaryota</taxon>
        <taxon>Metazoa</taxon>
        <taxon>Ecdysozoa</taxon>
        <taxon>Nematoda</taxon>
        <taxon>Chromadorea</taxon>
        <taxon>Rhabditida</taxon>
        <taxon>Rhabditina</taxon>
        <taxon>Rhabditomorpha</taxon>
        <taxon>Strongyloidea</taxon>
        <taxon>Ancylostomatidae</taxon>
        <taxon>Ancylostomatinae</taxon>
        <taxon>Ancylostoma</taxon>
    </lineage>
</organism>
<gene>
    <name evidence="2" type="ORF">ANCDUO_17269</name>
</gene>
<sequence>VILTCKPTLNRCHALTSSISFEEKELAASFIRFIARNVSNWLTIDVEDYGEHSESDEFFSHTRETNAAIQLIKTWCPLGIDSIIFRRPQCFCPVCCALVDHAGPDVKIVELSEDGSDDDRESFTSGHASGDGDNSEEDDHDDLSLNEYDLVADPCLRALKIDQWLEQAENFLSPYLEKKVIVVTLIGKDSLNRAKGEDLNDFLRMDVFPRWTNEDDTMSIQAFYCVDTNVVYLLMNGYGDFVNLQQNFFERLAEAEEAEV</sequence>
<dbReference type="GO" id="GO:0000184">
    <property type="term" value="P:nuclear-transcribed mRNA catabolic process, nonsense-mediated decay"/>
    <property type="evidence" value="ECO:0007669"/>
    <property type="project" value="InterPro"/>
</dbReference>
<evidence type="ECO:0000256" key="1">
    <source>
        <dbReference type="SAM" id="MobiDB-lite"/>
    </source>
</evidence>
<protein>
    <submittedName>
        <fullName evidence="2">Uncharacterized protein</fullName>
    </submittedName>
</protein>
<feature type="region of interest" description="Disordered" evidence="1">
    <location>
        <begin position="113"/>
        <end position="140"/>
    </location>
</feature>
<dbReference type="Proteomes" id="UP000054047">
    <property type="component" value="Unassembled WGS sequence"/>
</dbReference>
<reference evidence="2 3" key="1">
    <citation type="submission" date="2013-12" db="EMBL/GenBank/DDBJ databases">
        <title>Draft genome of the parsitic nematode Ancylostoma duodenale.</title>
        <authorList>
            <person name="Mitreva M."/>
        </authorList>
    </citation>
    <scope>NUCLEOTIDE SEQUENCE [LARGE SCALE GENOMIC DNA]</scope>
    <source>
        <strain evidence="2 3">Zhejiang</strain>
    </source>
</reference>
<evidence type="ECO:0000313" key="3">
    <source>
        <dbReference type="Proteomes" id="UP000054047"/>
    </source>
</evidence>
<dbReference type="InterPro" id="IPR019354">
    <property type="entry name" value="SMG8-like"/>
</dbReference>
<dbReference type="AlphaFoldDB" id="A0A0C2CS58"/>
<dbReference type="Pfam" id="PF10220">
    <property type="entry name" value="Smg8_Smg9"/>
    <property type="match status" value="1"/>
</dbReference>
<evidence type="ECO:0000313" key="2">
    <source>
        <dbReference type="EMBL" id="KIH52627.1"/>
    </source>
</evidence>
<accession>A0A0C2CS58</accession>
<dbReference type="EMBL" id="KN743171">
    <property type="protein sequence ID" value="KIH52627.1"/>
    <property type="molecule type" value="Genomic_DNA"/>
</dbReference>
<proteinExistence type="predicted"/>
<feature type="non-terminal residue" evidence="2">
    <location>
        <position position="1"/>
    </location>
</feature>
<feature type="non-terminal residue" evidence="2">
    <location>
        <position position="260"/>
    </location>
</feature>
<keyword evidence="3" id="KW-1185">Reference proteome</keyword>
<dbReference type="OrthoDB" id="5864323at2759"/>